<feature type="transmembrane region" description="Helical" evidence="9">
    <location>
        <begin position="47"/>
        <end position="67"/>
    </location>
</feature>
<evidence type="ECO:0000256" key="2">
    <source>
        <dbReference type="ARBA" id="ARBA00022448"/>
    </source>
</evidence>
<evidence type="ECO:0000256" key="6">
    <source>
        <dbReference type="ARBA" id="ARBA00022989"/>
    </source>
</evidence>
<dbReference type="Proteomes" id="UP000602076">
    <property type="component" value="Unassembled WGS sequence"/>
</dbReference>
<accession>A0A927CTS6</accession>
<evidence type="ECO:0000256" key="3">
    <source>
        <dbReference type="ARBA" id="ARBA00022475"/>
    </source>
</evidence>
<evidence type="ECO:0000256" key="7">
    <source>
        <dbReference type="ARBA" id="ARBA00023136"/>
    </source>
</evidence>
<feature type="domain" description="Tripartite ATP-independent periplasmic transporters DctQ component" evidence="10">
    <location>
        <begin position="29"/>
        <end position="159"/>
    </location>
</feature>
<comment type="subcellular location">
    <subcellularLocation>
        <location evidence="1">Cell inner membrane</location>
        <topology evidence="1">Multi-pass membrane protein</topology>
    </subcellularLocation>
</comment>
<dbReference type="InterPro" id="IPR007387">
    <property type="entry name" value="TRAP_DctQ"/>
</dbReference>
<keyword evidence="12" id="KW-1185">Reference proteome</keyword>
<comment type="caution">
    <text evidence="11">The sequence shown here is derived from an EMBL/GenBank/DDBJ whole genome shotgun (WGS) entry which is preliminary data.</text>
</comment>
<evidence type="ECO:0000256" key="8">
    <source>
        <dbReference type="ARBA" id="ARBA00038436"/>
    </source>
</evidence>
<dbReference type="GO" id="GO:0022857">
    <property type="term" value="F:transmembrane transporter activity"/>
    <property type="evidence" value="ECO:0007669"/>
    <property type="project" value="TreeGrafter"/>
</dbReference>
<organism evidence="11 12">
    <name type="scientific">Peribacillus faecalis</name>
    <dbReference type="NCBI Taxonomy" id="2772559"/>
    <lineage>
        <taxon>Bacteria</taxon>
        <taxon>Bacillati</taxon>
        <taxon>Bacillota</taxon>
        <taxon>Bacilli</taxon>
        <taxon>Bacillales</taxon>
        <taxon>Bacillaceae</taxon>
        <taxon>Peribacillus</taxon>
    </lineage>
</organism>
<dbReference type="EMBL" id="JACXSI010000005">
    <property type="protein sequence ID" value="MBD3107311.1"/>
    <property type="molecule type" value="Genomic_DNA"/>
</dbReference>
<proteinExistence type="inferred from homology"/>
<dbReference type="AlphaFoldDB" id="A0A927CTS6"/>
<reference evidence="11" key="1">
    <citation type="submission" date="2020-09" db="EMBL/GenBank/DDBJ databases">
        <title>Bacillus faecalis sp. nov., a moderately halophilic bacterium isolated from cow faeces.</title>
        <authorList>
            <person name="Jiang L."/>
            <person name="Lee J."/>
        </authorList>
    </citation>
    <scope>NUCLEOTIDE SEQUENCE</scope>
    <source>
        <strain evidence="11">AGMB 02131</strain>
    </source>
</reference>
<evidence type="ECO:0000256" key="4">
    <source>
        <dbReference type="ARBA" id="ARBA00022519"/>
    </source>
</evidence>
<evidence type="ECO:0000256" key="5">
    <source>
        <dbReference type="ARBA" id="ARBA00022692"/>
    </source>
</evidence>
<dbReference type="Pfam" id="PF04290">
    <property type="entry name" value="DctQ"/>
    <property type="match status" value="1"/>
</dbReference>
<dbReference type="InterPro" id="IPR055348">
    <property type="entry name" value="DctQ"/>
</dbReference>
<keyword evidence="3" id="KW-1003">Cell membrane</keyword>
<dbReference type="GO" id="GO:0005886">
    <property type="term" value="C:plasma membrane"/>
    <property type="evidence" value="ECO:0007669"/>
    <property type="project" value="UniProtKB-SubCell"/>
</dbReference>
<evidence type="ECO:0000256" key="1">
    <source>
        <dbReference type="ARBA" id="ARBA00004429"/>
    </source>
</evidence>
<keyword evidence="6 9" id="KW-1133">Transmembrane helix</keyword>
<feature type="transmembrane region" description="Helical" evidence="9">
    <location>
        <begin position="88"/>
        <end position="111"/>
    </location>
</feature>
<keyword evidence="2" id="KW-0813">Transport</keyword>
<evidence type="ECO:0000313" key="11">
    <source>
        <dbReference type="EMBL" id="MBD3107311.1"/>
    </source>
</evidence>
<gene>
    <name evidence="11" type="ORF">IEO70_02950</name>
</gene>
<evidence type="ECO:0000259" key="10">
    <source>
        <dbReference type="Pfam" id="PF04290"/>
    </source>
</evidence>
<dbReference type="PANTHER" id="PTHR35011">
    <property type="entry name" value="2,3-DIKETO-L-GULONATE TRAP TRANSPORTER SMALL PERMEASE PROTEIN YIAM"/>
    <property type="match status" value="1"/>
</dbReference>
<feature type="transmembrane region" description="Helical" evidence="9">
    <location>
        <begin position="131"/>
        <end position="153"/>
    </location>
</feature>
<keyword evidence="7 9" id="KW-0472">Membrane</keyword>
<comment type="similarity">
    <text evidence="8">Belongs to the TRAP transporter small permease family.</text>
</comment>
<dbReference type="GO" id="GO:0015740">
    <property type="term" value="P:C4-dicarboxylate transport"/>
    <property type="evidence" value="ECO:0007669"/>
    <property type="project" value="TreeGrafter"/>
</dbReference>
<keyword evidence="4" id="KW-0997">Cell inner membrane</keyword>
<evidence type="ECO:0000313" key="12">
    <source>
        <dbReference type="Proteomes" id="UP000602076"/>
    </source>
</evidence>
<feature type="transmembrane region" description="Helical" evidence="9">
    <location>
        <begin position="12"/>
        <end position="35"/>
    </location>
</feature>
<name>A0A927CTS6_9BACI</name>
<sequence>MKSLGVAQRIFGKISLTSSVISTILIVIMMFSVVLDVTMRWFKIPIYGVYELQGFLVGMTVYLGLAKTQQERQHIGVNILSQYLPTKLVSSLLLSIYTASMVFFGWLTYLLGSKAIESYVTGEVITGITRIPLFPLKIVMTFGLGLLTIQLFIDTVKEFKSLFSKQNEGPANITGNDKTEVPEQ</sequence>
<dbReference type="PANTHER" id="PTHR35011:SF10">
    <property type="entry name" value="TRAP TRANSPORTER SMALL PERMEASE PROTEIN"/>
    <property type="match status" value="1"/>
</dbReference>
<dbReference type="RefSeq" id="WP_190996857.1">
    <property type="nucleotide sequence ID" value="NZ_JACXSI010000005.1"/>
</dbReference>
<protein>
    <submittedName>
        <fullName evidence="11">TRAP transporter small permease</fullName>
    </submittedName>
</protein>
<keyword evidence="5 9" id="KW-0812">Transmembrane</keyword>
<evidence type="ECO:0000256" key="9">
    <source>
        <dbReference type="SAM" id="Phobius"/>
    </source>
</evidence>